<name>A0AAW9HEE7_9ACTO</name>
<dbReference type="EMBL" id="JAWNFV010000027">
    <property type="protein sequence ID" value="MDY5141467.1"/>
    <property type="molecule type" value="Genomic_DNA"/>
</dbReference>
<feature type="compositionally biased region" description="Low complexity" evidence="1">
    <location>
        <begin position="127"/>
        <end position="136"/>
    </location>
</feature>
<dbReference type="Proteomes" id="UP001284901">
    <property type="component" value="Unassembled WGS sequence"/>
</dbReference>
<keyword evidence="2" id="KW-0472">Membrane</keyword>
<evidence type="ECO:0000256" key="1">
    <source>
        <dbReference type="SAM" id="MobiDB-lite"/>
    </source>
</evidence>
<protein>
    <submittedName>
        <fullName evidence="3">Uncharacterized protein</fullName>
    </submittedName>
</protein>
<dbReference type="EMBL" id="JAWNFY010000023">
    <property type="protein sequence ID" value="MDY5146949.1"/>
    <property type="molecule type" value="Genomic_DNA"/>
</dbReference>
<evidence type="ECO:0000313" key="3">
    <source>
        <dbReference type="EMBL" id="MDY5141467.1"/>
    </source>
</evidence>
<comment type="caution">
    <text evidence="3">The sequence shown here is derived from an EMBL/GenBank/DDBJ whole genome shotgun (WGS) entry which is preliminary data.</text>
</comment>
<feature type="region of interest" description="Disordered" evidence="1">
    <location>
        <begin position="207"/>
        <end position="236"/>
    </location>
</feature>
<gene>
    <name evidence="3" type="ORF">R6G74_09130</name>
    <name evidence="4" type="ORF">R6P33_07970</name>
</gene>
<evidence type="ECO:0000313" key="4">
    <source>
        <dbReference type="EMBL" id="MDY5146949.1"/>
    </source>
</evidence>
<evidence type="ECO:0000313" key="6">
    <source>
        <dbReference type="Proteomes" id="UP001288320"/>
    </source>
</evidence>
<dbReference type="RefSeq" id="WP_087070275.1">
    <property type="nucleotide sequence ID" value="NZ_CAUPFC010000010.1"/>
</dbReference>
<feature type="compositionally biased region" description="Basic and acidic residues" evidence="1">
    <location>
        <begin position="57"/>
        <end position="71"/>
    </location>
</feature>
<evidence type="ECO:0000313" key="5">
    <source>
        <dbReference type="Proteomes" id="UP001284901"/>
    </source>
</evidence>
<keyword evidence="2" id="KW-0812">Transmembrane</keyword>
<sequence>MRGSAFSDDDGARGWFKRRRQRKRAQDLAEWQTRAHRSAFSESPPRAGAGSAFSEPEGERRPVVARAKEGARGSAGGRVSAGSRGKELSRTRQSSRTKPHPRDERAMRQAYASSAQLLPTVPPVPYPASASAQQAGGATGPYGAAHATGATGSYGATHTTGTTRVNTAPPPEEPKKKKDRGLFWWLIIVFVCFPAGFFLADMEDEVSDPPAEVGSAQNAEDSGGADSGGAGGAANAAVPEAGAQPLATYAPVPQNLAETQAVRTESHIPAFLDRPFVIPAGHVFGGYNAKADSTSFYDTETGQLRYSLPGELTCTQAGDTANMWCTPNYWGNPFASSYISDTPATLRAAADGAVIWQSSSEAQAFAPGVLLSQAGGREDRFSWLSPTDGAVLHEITRPASLGNFHVAPSGELLLFDRESTTVNWTVFDSGGRTRGSGSVEAEDVESASVVPTTDGWFIPEANLAITLEGKVSTGAPLPGEVSVREASCPAPQASNAQLRENLEKLLGQQPASSAARYQVAISACVPGGVTYLSSLTGSTTTVVAAGQLREIPLASASLDFAALGNGIVLTGYREDSRDATFAFDWNQGEAPVWSVPATITDAVPGYGFVGTDYSTPDSKPAYYAFRAK</sequence>
<feature type="region of interest" description="Disordered" evidence="1">
    <location>
        <begin position="1"/>
        <end position="106"/>
    </location>
</feature>
<reference evidence="3 5" key="1">
    <citation type="submission" date="2023-10" db="EMBL/GenBank/DDBJ databases">
        <title>Whole Genome based description of the genera Actinobaculum and Actinotignum reveals a complex phylogenetic relationship within the species included in the genus Actinotignum.</title>
        <authorList>
            <person name="Jensen C.S."/>
            <person name="Dargis R."/>
            <person name="Kemp M."/>
            <person name="Christensen J.J."/>
        </authorList>
    </citation>
    <scope>NUCLEOTIDE SEQUENCE</scope>
    <source>
        <strain evidence="4 5">SLA_B089</strain>
        <strain evidence="3">SLA_B245</strain>
    </source>
</reference>
<feature type="transmembrane region" description="Helical" evidence="2">
    <location>
        <begin position="182"/>
        <end position="200"/>
    </location>
</feature>
<keyword evidence="2" id="KW-1133">Transmembrane helix</keyword>
<accession>A0AAW9HEE7</accession>
<dbReference type="GeneID" id="92813117"/>
<dbReference type="AlphaFoldDB" id="A0AAW9HEE7"/>
<evidence type="ECO:0000256" key="2">
    <source>
        <dbReference type="SAM" id="Phobius"/>
    </source>
</evidence>
<feature type="compositionally biased region" description="Polar residues" evidence="1">
    <location>
        <begin position="150"/>
        <end position="166"/>
    </location>
</feature>
<proteinExistence type="predicted"/>
<dbReference type="Proteomes" id="UP001288320">
    <property type="component" value="Unassembled WGS sequence"/>
</dbReference>
<organism evidence="3 6">
    <name type="scientific">Actinotignum timonense</name>
    <dbReference type="NCBI Taxonomy" id="1870995"/>
    <lineage>
        <taxon>Bacteria</taxon>
        <taxon>Bacillati</taxon>
        <taxon>Actinomycetota</taxon>
        <taxon>Actinomycetes</taxon>
        <taxon>Actinomycetales</taxon>
        <taxon>Actinomycetaceae</taxon>
        <taxon>Actinotignum</taxon>
    </lineage>
</organism>
<keyword evidence="5" id="KW-1185">Reference proteome</keyword>
<feature type="region of interest" description="Disordered" evidence="1">
    <location>
        <begin position="122"/>
        <end position="177"/>
    </location>
</feature>